<dbReference type="Proteomes" id="UP000267821">
    <property type="component" value="Unassembled WGS sequence"/>
</dbReference>
<sequence length="91" mass="10060">VYSQCTGVRYPTELRQAHTTCHASKLSKDYNYLMSIEKAITRGSTLSIDRSELVREVEEADSNEDGRGEGKVVLGAGQLRNVRQGEVSEAN</sequence>
<reference evidence="1 2" key="1">
    <citation type="journal article" date="2018" name="Nat. Ecol. Evol.">
        <title>Pezizomycetes genomes reveal the molecular basis of ectomycorrhizal truffle lifestyle.</title>
        <authorList>
            <person name="Murat C."/>
            <person name="Payen T."/>
            <person name="Noel B."/>
            <person name="Kuo A."/>
            <person name="Morin E."/>
            <person name="Chen J."/>
            <person name="Kohler A."/>
            <person name="Krizsan K."/>
            <person name="Balestrini R."/>
            <person name="Da Silva C."/>
            <person name="Montanini B."/>
            <person name="Hainaut M."/>
            <person name="Levati E."/>
            <person name="Barry K.W."/>
            <person name="Belfiori B."/>
            <person name="Cichocki N."/>
            <person name="Clum A."/>
            <person name="Dockter R.B."/>
            <person name="Fauchery L."/>
            <person name="Guy J."/>
            <person name="Iotti M."/>
            <person name="Le Tacon F."/>
            <person name="Lindquist E.A."/>
            <person name="Lipzen A."/>
            <person name="Malagnac F."/>
            <person name="Mello A."/>
            <person name="Molinier V."/>
            <person name="Miyauchi S."/>
            <person name="Poulain J."/>
            <person name="Riccioni C."/>
            <person name="Rubini A."/>
            <person name="Sitrit Y."/>
            <person name="Splivallo R."/>
            <person name="Traeger S."/>
            <person name="Wang M."/>
            <person name="Zifcakova L."/>
            <person name="Wipf D."/>
            <person name="Zambonelli A."/>
            <person name="Paolocci F."/>
            <person name="Nowrousian M."/>
            <person name="Ottonello S."/>
            <person name="Baldrian P."/>
            <person name="Spatafora J.W."/>
            <person name="Henrissat B."/>
            <person name="Nagy L.G."/>
            <person name="Aury J.M."/>
            <person name="Wincker P."/>
            <person name="Grigoriev I.V."/>
            <person name="Bonfante P."/>
            <person name="Martin F.M."/>
        </authorList>
    </citation>
    <scope>NUCLEOTIDE SEQUENCE [LARGE SCALE GENOMIC DNA]</scope>
    <source>
        <strain evidence="1 2">ATCC MYA-4762</strain>
    </source>
</reference>
<organism evidence="1 2">
    <name type="scientific">Terfezia boudieri ATCC MYA-4762</name>
    <dbReference type="NCBI Taxonomy" id="1051890"/>
    <lineage>
        <taxon>Eukaryota</taxon>
        <taxon>Fungi</taxon>
        <taxon>Dikarya</taxon>
        <taxon>Ascomycota</taxon>
        <taxon>Pezizomycotina</taxon>
        <taxon>Pezizomycetes</taxon>
        <taxon>Pezizales</taxon>
        <taxon>Pezizaceae</taxon>
        <taxon>Terfezia</taxon>
    </lineage>
</organism>
<proteinExistence type="predicted"/>
<accession>A0A3N4LLQ5</accession>
<feature type="non-terminal residue" evidence="1">
    <location>
        <position position="1"/>
    </location>
</feature>
<protein>
    <submittedName>
        <fullName evidence="1">Uncharacterized protein</fullName>
    </submittedName>
</protein>
<evidence type="ECO:0000313" key="1">
    <source>
        <dbReference type="EMBL" id="RPB23726.1"/>
    </source>
</evidence>
<gene>
    <name evidence="1" type="ORF">L211DRAFT_838158</name>
</gene>
<name>A0A3N4LLQ5_9PEZI</name>
<dbReference type="InParanoid" id="A0A3N4LLQ5"/>
<dbReference type="EMBL" id="ML121544">
    <property type="protein sequence ID" value="RPB23726.1"/>
    <property type="molecule type" value="Genomic_DNA"/>
</dbReference>
<dbReference type="OrthoDB" id="272357at2759"/>
<evidence type="ECO:0000313" key="2">
    <source>
        <dbReference type="Proteomes" id="UP000267821"/>
    </source>
</evidence>
<dbReference type="AlphaFoldDB" id="A0A3N4LLQ5"/>
<keyword evidence="2" id="KW-1185">Reference proteome</keyword>